<dbReference type="InterPro" id="IPR036291">
    <property type="entry name" value="NAD(P)-bd_dom_sf"/>
</dbReference>
<dbReference type="RefSeq" id="WP_190724561.1">
    <property type="nucleotide sequence ID" value="NZ_CP061539.1"/>
</dbReference>
<dbReference type="EMBL" id="CP061539">
    <property type="protein sequence ID" value="QNV37732.1"/>
    <property type="molecule type" value="Genomic_DNA"/>
</dbReference>
<dbReference type="AlphaFoldDB" id="A0A7H2BDI6"/>
<dbReference type="KEGG" id="rter:IDM49_11165"/>
<protein>
    <submittedName>
        <fullName evidence="3">Alcohol dehydrogenase catalytic domain-containing protein</fullName>
    </submittedName>
</protein>
<evidence type="ECO:0000259" key="2">
    <source>
        <dbReference type="Pfam" id="PF08240"/>
    </source>
</evidence>
<dbReference type="Pfam" id="PF08240">
    <property type="entry name" value="ADH_N"/>
    <property type="match status" value="1"/>
</dbReference>
<reference evidence="3 4" key="1">
    <citation type="submission" date="2020-09" db="EMBL/GenBank/DDBJ databases">
        <title>Investigation of environmental microbes.</title>
        <authorList>
            <person name="Ou Y."/>
            <person name="Kang Q."/>
        </authorList>
    </citation>
    <scope>NUCLEOTIDE SEQUENCE [LARGE SCALE GENOMIC DNA]</scope>
    <source>
        <strain evidence="3 4">KJZ-14</strain>
    </source>
</reference>
<gene>
    <name evidence="3" type="ORF">IDM49_11165</name>
</gene>
<dbReference type="InterPro" id="IPR013154">
    <property type="entry name" value="ADH-like_N"/>
</dbReference>
<dbReference type="Gene3D" id="3.40.50.720">
    <property type="entry name" value="NAD(P)-binding Rossmann-like Domain"/>
    <property type="match status" value="1"/>
</dbReference>
<accession>A0A7H2BDI6</accession>
<feature type="domain" description="Alcohol dehydrogenase-like N-terminal" evidence="2">
    <location>
        <begin position="26"/>
        <end position="111"/>
    </location>
</feature>
<dbReference type="PANTHER" id="PTHR44154">
    <property type="entry name" value="QUINONE OXIDOREDUCTASE"/>
    <property type="match status" value="1"/>
</dbReference>
<keyword evidence="1" id="KW-0521">NADP</keyword>
<dbReference type="Proteomes" id="UP000516404">
    <property type="component" value="Chromosome"/>
</dbReference>
<dbReference type="PANTHER" id="PTHR44154:SF1">
    <property type="entry name" value="QUINONE OXIDOREDUCTASE"/>
    <property type="match status" value="1"/>
</dbReference>
<evidence type="ECO:0000313" key="4">
    <source>
        <dbReference type="Proteomes" id="UP000516404"/>
    </source>
</evidence>
<dbReference type="SUPFAM" id="SSF51735">
    <property type="entry name" value="NAD(P)-binding Rossmann-fold domains"/>
    <property type="match status" value="1"/>
</dbReference>
<dbReference type="InterPro" id="IPR051603">
    <property type="entry name" value="Zinc-ADH_QOR/CCCR"/>
</dbReference>
<proteinExistence type="predicted"/>
<organism evidence="3 4">
    <name type="scientific">Rothia terrae</name>
    <dbReference type="NCBI Taxonomy" id="396015"/>
    <lineage>
        <taxon>Bacteria</taxon>
        <taxon>Bacillati</taxon>
        <taxon>Actinomycetota</taxon>
        <taxon>Actinomycetes</taxon>
        <taxon>Micrococcales</taxon>
        <taxon>Micrococcaceae</taxon>
        <taxon>Rothia</taxon>
    </lineage>
</organism>
<dbReference type="Gene3D" id="3.90.180.10">
    <property type="entry name" value="Medium-chain alcohol dehydrogenases, catalytic domain"/>
    <property type="match status" value="1"/>
</dbReference>
<dbReference type="SUPFAM" id="SSF50129">
    <property type="entry name" value="GroES-like"/>
    <property type="match status" value="1"/>
</dbReference>
<evidence type="ECO:0000256" key="1">
    <source>
        <dbReference type="ARBA" id="ARBA00022857"/>
    </source>
</evidence>
<dbReference type="GeneID" id="96624800"/>
<dbReference type="InterPro" id="IPR011032">
    <property type="entry name" value="GroES-like_sf"/>
</dbReference>
<evidence type="ECO:0000313" key="3">
    <source>
        <dbReference type="EMBL" id="QNV37732.1"/>
    </source>
</evidence>
<sequence length="221" mass="23068">MCAAFIDTKGEASQIQVGELPTPDYGPNDALVRVEYSAVNNVDLFVRSGACEAHTPFPFVIGRNVVGIVEAVGEGVCEFSPGDAVWSNSAGYDGRQGAFTELVSLPQERVFARATQDASGKEIPAQTYAALSHAFSTAHLGISRLGGFTPGSTVFIGGVAGGAGSTLAQYTVASGVRVVGSASPRDFDWVHSLGVDEVLGYHRNDLADALAQVAPEGFDIW</sequence>
<name>A0A7H2BDI6_9MICC</name>
<keyword evidence="4" id="KW-1185">Reference proteome</keyword>